<feature type="transmembrane region" description="Helical" evidence="1">
    <location>
        <begin position="215"/>
        <end position="234"/>
    </location>
</feature>
<reference evidence="2 3" key="1">
    <citation type="journal article" date="2020" name="Int. J. Syst. Evol. Microbiol.">
        <title>Description of Erysipelothrix piscisicarius sp. nov., an emergent fish pathogen, and assessment of virulence using a tiger barb (Puntigrus tetrazona) infection model.</title>
        <authorList>
            <person name="Pomaranski E.K."/>
            <person name="Griffin M.J."/>
            <person name="Camus A.C."/>
            <person name="Armwood A.R."/>
            <person name="Shelley J."/>
            <person name="Waldbieser G.C."/>
            <person name="LaFrentz B.R."/>
            <person name="Garcia J.C."/>
            <person name="Yanong R."/>
            <person name="Soto E."/>
        </authorList>
    </citation>
    <scope>NUCLEOTIDE SEQUENCE [LARGE SCALE GENOMIC DNA]</scope>
    <source>
        <strain evidence="2 3">15TAL0474</strain>
    </source>
</reference>
<keyword evidence="1" id="KW-0812">Transmembrane</keyword>
<organism evidence="2 3">
    <name type="scientific">Erysipelothrix piscisicarius</name>
    <dbReference type="NCBI Taxonomy" id="2485784"/>
    <lineage>
        <taxon>Bacteria</taxon>
        <taxon>Bacillati</taxon>
        <taxon>Bacillota</taxon>
        <taxon>Erysipelotrichia</taxon>
        <taxon>Erysipelotrichales</taxon>
        <taxon>Erysipelotrichaceae</taxon>
        <taxon>Erysipelothrix</taxon>
    </lineage>
</organism>
<feature type="transmembrane region" description="Helical" evidence="1">
    <location>
        <begin position="184"/>
        <end position="203"/>
    </location>
</feature>
<proteinExistence type="predicted"/>
<evidence type="ECO:0000313" key="2">
    <source>
        <dbReference type="EMBL" id="AZK44384.1"/>
    </source>
</evidence>
<dbReference type="RefSeq" id="WP_125164557.1">
    <property type="nucleotide sequence ID" value="NZ_CP034234.1"/>
</dbReference>
<keyword evidence="3" id="KW-1185">Reference proteome</keyword>
<gene>
    <name evidence="2" type="ORF">EEI45_06200</name>
</gene>
<feature type="transmembrane region" description="Helical" evidence="1">
    <location>
        <begin position="6"/>
        <end position="26"/>
    </location>
</feature>
<keyword evidence="1" id="KW-1133">Transmembrane helix</keyword>
<dbReference type="AlphaFoldDB" id="A0A3Q8S2W8"/>
<accession>A0A3Q8S2W8</accession>
<keyword evidence="1" id="KW-0472">Membrane</keyword>
<name>A0A3Q8S2W8_9FIRM</name>
<evidence type="ECO:0000256" key="1">
    <source>
        <dbReference type="SAM" id="Phobius"/>
    </source>
</evidence>
<dbReference type="KEGG" id="eri:EEI45_06200"/>
<dbReference type="Proteomes" id="UP000278804">
    <property type="component" value="Chromosome"/>
</dbReference>
<dbReference type="EMBL" id="CP034234">
    <property type="protein sequence ID" value="AZK44384.1"/>
    <property type="molecule type" value="Genomic_DNA"/>
</dbReference>
<protein>
    <submittedName>
        <fullName evidence="2">Uncharacterized protein</fullName>
    </submittedName>
</protein>
<sequence>MKKIVNGLLSLLVIVAMFVLVGTLMVQSQLGQISSFIEPTFMDVETQVAHYFEPIRAMIPEPKQNEFDALQKEVVQDPKFQEISETLVTNALSDVVTGDISMNELALKGEVQSYIESYAPEIESLSEGNVSVEEVSAVVEDSLNHPDVQRTYETIITRVQQELSPNQQRVLTWVHWFMNERSKIIMGSLVSIALILLTLMLMNTGWHWTKLFGKIAFITAALMLALYLISPVILDALQQRFGTAISLKQNPFRTCLWMALGNFGMSLLFKIMSRLEA</sequence>
<evidence type="ECO:0000313" key="3">
    <source>
        <dbReference type="Proteomes" id="UP000278804"/>
    </source>
</evidence>